<gene>
    <name evidence="2" type="ORF">ALC62_05268</name>
</gene>
<dbReference type="EMBL" id="KQ977296">
    <property type="protein sequence ID" value="KYN03875.1"/>
    <property type="molecule type" value="Genomic_DNA"/>
</dbReference>
<dbReference type="Proteomes" id="UP000078542">
    <property type="component" value="Unassembled WGS sequence"/>
</dbReference>
<dbReference type="PANTHER" id="PTHR46704:SF1">
    <property type="entry name" value="TELOMERE LENGTH REGULATION PROTEIN TEL2 HOMOLOG"/>
    <property type="match status" value="1"/>
</dbReference>
<evidence type="ECO:0008006" key="4">
    <source>
        <dbReference type="Google" id="ProtNLM"/>
    </source>
</evidence>
<evidence type="ECO:0000256" key="1">
    <source>
        <dbReference type="SAM" id="MobiDB-lite"/>
    </source>
</evidence>
<evidence type="ECO:0000313" key="3">
    <source>
        <dbReference type="Proteomes" id="UP000078542"/>
    </source>
</evidence>
<keyword evidence="3" id="KW-1185">Reference proteome</keyword>
<protein>
    <recommendedName>
        <fullName evidence="4">Tesmin/TSO1-like CXC domain-containing protein</fullName>
    </recommendedName>
</protein>
<feature type="region of interest" description="Disordered" evidence="1">
    <location>
        <begin position="1227"/>
        <end position="1278"/>
    </location>
</feature>
<proteinExistence type="predicted"/>
<sequence>MTKIEGDYHPHVKTVKAQLLKKYGDDILIAVTANKAPVVCFRNTGFKLLTEAWYNKKGDDKAEERQRIVKAAAVIVTEDIRSRVYETKHYPPSDNFFQDVESDIPETLRIFLDGVILKNKRALAHSVIAAARPKSFISSLQVGVAAFLFQKYGSRRLIDTLSSLGFCSSYTEAMLFEVSAIMRSPLNIDDKSFSQFVFDNADFNTQTLDGHNTFHAMGGIHCITPRNAIAPDQSIERLEQMPSAKVVGSFGTIALKAFTKRNDTGLKTINIQNLGSIHAVSEVIIPSVSDLLWLYGKWVDLPNIPGWSGFMEQATAELPFAKSFIGCLPFINAPPSDYDTILTALLSASEKCESLHQHTCFVTFDQPLYFKAREITSSYDENSKLNNIVVRLGGFHLLMSFMGSIGYIMNGSGLKKLFNTIYALNSIEKIMAGHAYSRAVRAHMLTHLSIAKIILQFIDFTPDLSAELESILYNFDRSVILEADQEECCKELADKFENELMKLEQRGATAKLWVQYFRMVTLVKQFIEAERMGNWNLHLVTVQKMIPYFHASGHFLYAKSCHLYLQDMLNLKERMTAKEYELFTTKGYFTIRRSDKFWCGTWSDMTIEQSLMRTMKCLGGLTHGRGVKESVLSKWTLGMVFLHNVSDEVEKFCNVAFSSSEQHVEMRSSRVKRDNDDTKKLMDWLSNHPLFPELKEIMSISTGIIGDEKINCHLSQEIGNAGISKIIGSDFYAVKFKRNDRVKSLGIMNAAIRIENDIVQINPLLIFQRMCIAKESEKELENFLTYELAPFPLSLFNDEGMRKCIKSSMYQAFEQHPGNINFENTMYVIDGGYLLHRVVWQHGESFSHICNKYITYVRSHYTSNAIIVFDGYPEDVATRSTKYAERSRRSRKTASVDILFDETMTPTVSQSKFLGNDANKNHLIGMLKIKFEAENFMVKQATEDADTIIIKTAISVSSTFDFVVVVGEDVDLLILLTALSTHSNIYMLKPGKGKISQQIYSTNSIKDKAAADHILFLHAFSGCDTTSALSYQGKIKFIKVLRKNPGLNEVIEVFKNPNADPEVIAKAGERFLLELYSYSNVKSKKSISLNNYRYACFTASAYKSKFNIASLPPTEAAARQHSFRTYHQVQQWYGNELNAEQWGWKKTKNGLIPVTTLEPPAPQRLLQLISCKCKKGCQKACGCRKAGLNCSAMCTTCGGSCDNSQFPSQGSDDKEETDTILQQTYDEIQNEEDCDETDDPIADDAEEISVSDVSIGTEDNELTTPGPSRTAKRRRLLT</sequence>
<organism evidence="2 3">
    <name type="scientific">Cyphomyrmex costatus</name>
    <dbReference type="NCBI Taxonomy" id="456900"/>
    <lineage>
        <taxon>Eukaryota</taxon>
        <taxon>Metazoa</taxon>
        <taxon>Ecdysozoa</taxon>
        <taxon>Arthropoda</taxon>
        <taxon>Hexapoda</taxon>
        <taxon>Insecta</taxon>
        <taxon>Pterygota</taxon>
        <taxon>Neoptera</taxon>
        <taxon>Endopterygota</taxon>
        <taxon>Hymenoptera</taxon>
        <taxon>Apocrita</taxon>
        <taxon>Aculeata</taxon>
        <taxon>Formicoidea</taxon>
        <taxon>Formicidae</taxon>
        <taxon>Myrmicinae</taxon>
        <taxon>Cyphomyrmex</taxon>
    </lineage>
</organism>
<name>A0A151IK25_9HYME</name>
<feature type="compositionally biased region" description="Acidic residues" evidence="1">
    <location>
        <begin position="1228"/>
        <end position="1249"/>
    </location>
</feature>
<evidence type="ECO:0000313" key="2">
    <source>
        <dbReference type="EMBL" id="KYN03875.1"/>
    </source>
</evidence>
<accession>A0A151IK25</accession>
<reference evidence="2 3" key="1">
    <citation type="submission" date="2016-03" db="EMBL/GenBank/DDBJ databases">
        <title>Cyphomyrmex costatus WGS genome.</title>
        <authorList>
            <person name="Nygaard S."/>
            <person name="Hu H."/>
            <person name="Boomsma J."/>
            <person name="Zhang G."/>
        </authorList>
    </citation>
    <scope>NUCLEOTIDE SEQUENCE [LARGE SCALE GENOMIC DNA]</scope>
    <source>
        <strain evidence="2">MS0001</strain>
        <tissue evidence="2">Whole body</tissue>
    </source>
</reference>
<dbReference type="AlphaFoldDB" id="A0A151IK25"/>
<dbReference type="PANTHER" id="PTHR46704">
    <property type="entry name" value="CXC DOMAIN-CONTAINING PROTEIN-RELATED"/>
    <property type="match status" value="1"/>
</dbReference>